<feature type="region of interest" description="Disordered" evidence="3">
    <location>
        <begin position="106"/>
        <end position="137"/>
    </location>
</feature>
<feature type="chain" id="PRO_5028809978" evidence="4">
    <location>
        <begin position="21"/>
        <end position="319"/>
    </location>
</feature>
<dbReference type="InParanoid" id="A0A7E6DHE4"/>
<proteinExistence type="inferred from homology"/>
<evidence type="ECO:0000259" key="5">
    <source>
        <dbReference type="Pfam" id="PF00061"/>
    </source>
</evidence>
<evidence type="ECO:0000313" key="6">
    <source>
        <dbReference type="Proteomes" id="UP000504628"/>
    </source>
</evidence>
<keyword evidence="6" id="KW-1185">Reference proteome</keyword>
<gene>
    <name evidence="7" type="primary">LCN15</name>
</gene>
<dbReference type="Proteomes" id="UP000504628">
    <property type="component" value="Chromosome 3"/>
</dbReference>
<dbReference type="InterPro" id="IPR000566">
    <property type="entry name" value="Lipocln_cytosolic_FA-bd_dom"/>
</dbReference>
<dbReference type="GeneID" id="114510778"/>
<organism evidence="6 7">
    <name type="scientific">Phyllostomus discolor</name>
    <name type="common">pale spear-nosed bat</name>
    <dbReference type="NCBI Taxonomy" id="89673"/>
    <lineage>
        <taxon>Eukaryota</taxon>
        <taxon>Metazoa</taxon>
        <taxon>Chordata</taxon>
        <taxon>Craniata</taxon>
        <taxon>Vertebrata</taxon>
        <taxon>Euteleostomi</taxon>
        <taxon>Mammalia</taxon>
        <taxon>Eutheria</taxon>
        <taxon>Laurasiatheria</taxon>
        <taxon>Chiroptera</taxon>
        <taxon>Yangochiroptera</taxon>
        <taxon>Phyllostomidae</taxon>
        <taxon>Phyllostominae</taxon>
        <taxon>Phyllostomus</taxon>
    </lineage>
</organism>
<sequence>MKSVLLGRVLALLWVSVACADVLVQPGFQAKEFSGVWYMVSMVSDCKVFQEKKDHLLMSSATVTASAGGNLSVHMEVPGSGLHGCARGEHRLPLLRRALHLQGAGGRAEHHGAALQPDPESWPPSPEGLPGLLPHGGAAGRHDGLAAGVRYCRQVLLKGQGGTLTPPDAHLDPSQIAGFWREVGVASKQHLALTTPKRLEALFLTLSAAELTVKAAYSSLGSCETQNVVGSEVDVSGKFVFPGHREIRVIDTDYERYAILRLTLAWRGEDVHVLKYFTRSLEDDYEPGLWRFRELTADTGLYLAARRGRCAELLKQELI</sequence>
<feature type="signal peptide" evidence="4">
    <location>
        <begin position="1"/>
        <end position="20"/>
    </location>
</feature>
<dbReference type="InterPro" id="IPR012674">
    <property type="entry name" value="Calycin"/>
</dbReference>
<reference evidence="7" key="1">
    <citation type="submission" date="2025-08" db="UniProtKB">
        <authorList>
            <consortium name="RefSeq"/>
        </authorList>
    </citation>
    <scope>IDENTIFICATION</scope>
    <source>
        <tissue evidence="7">Muscle</tissue>
    </source>
</reference>
<protein>
    <submittedName>
        <fullName evidence="7">Lipocalin-15 isoform X1</fullName>
    </submittedName>
</protein>
<dbReference type="Pfam" id="PF00061">
    <property type="entry name" value="Lipocalin"/>
    <property type="match status" value="2"/>
</dbReference>
<name>A0A7E6DHE4_9CHIR</name>
<dbReference type="Gene3D" id="2.40.128.20">
    <property type="match status" value="2"/>
</dbReference>
<evidence type="ECO:0000256" key="1">
    <source>
        <dbReference type="ARBA" id="ARBA00006889"/>
    </source>
</evidence>
<dbReference type="RefSeq" id="XP_035878375.1">
    <property type="nucleotide sequence ID" value="XM_036022482.1"/>
</dbReference>
<dbReference type="InterPro" id="IPR002345">
    <property type="entry name" value="Lipocalin"/>
</dbReference>
<comment type="similarity">
    <text evidence="1 2">Belongs to the calycin superfamily. Lipocalin family.</text>
</comment>
<dbReference type="PANTHER" id="PTHR11430:SF1">
    <property type="entry name" value="EPIDIDYMAL-SPECIFIC LIPOCALIN-8"/>
    <property type="match status" value="1"/>
</dbReference>
<dbReference type="AlphaFoldDB" id="A0A7E6DHE4"/>
<dbReference type="PANTHER" id="PTHR11430">
    <property type="entry name" value="LIPOCALIN"/>
    <property type="match status" value="1"/>
</dbReference>
<dbReference type="OrthoDB" id="9627583at2759"/>
<feature type="domain" description="Lipocalin/cytosolic fatty-acid binding" evidence="5">
    <location>
        <begin position="34"/>
        <end position="73"/>
    </location>
</feature>
<keyword evidence="4" id="KW-0732">Signal</keyword>
<dbReference type="GO" id="GO:0036094">
    <property type="term" value="F:small molecule binding"/>
    <property type="evidence" value="ECO:0007669"/>
    <property type="project" value="InterPro"/>
</dbReference>
<dbReference type="InterPro" id="IPR022272">
    <property type="entry name" value="Lipocalin_CS"/>
</dbReference>
<evidence type="ECO:0000256" key="4">
    <source>
        <dbReference type="SAM" id="SignalP"/>
    </source>
</evidence>
<evidence type="ECO:0000256" key="2">
    <source>
        <dbReference type="RuleBase" id="RU003695"/>
    </source>
</evidence>
<evidence type="ECO:0000256" key="3">
    <source>
        <dbReference type="SAM" id="MobiDB-lite"/>
    </source>
</evidence>
<dbReference type="SUPFAM" id="SSF50814">
    <property type="entry name" value="Lipocalins"/>
    <property type="match status" value="2"/>
</dbReference>
<dbReference type="PROSITE" id="PS51257">
    <property type="entry name" value="PROKAR_LIPOPROTEIN"/>
    <property type="match status" value="1"/>
</dbReference>
<accession>A0A7E6DHE4</accession>
<dbReference type="CTD" id="389812"/>
<feature type="domain" description="Lipocalin/cytosolic fatty-acid binding" evidence="5">
    <location>
        <begin position="177"/>
        <end position="283"/>
    </location>
</feature>
<evidence type="ECO:0000313" key="7">
    <source>
        <dbReference type="RefSeq" id="XP_035878375.1"/>
    </source>
</evidence>
<dbReference type="PROSITE" id="PS00213">
    <property type="entry name" value="LIPOCALIN"/>
    <property type="match status" value="1"/>
</dbReference>